<dbReference type="RefSeq" id="WP_046047681.1">
    <property type="nucleotide sequence ID" value="NZ_LACD01000022.1"/>
</dbReference>
<comment type="caution">
    <text evidence="1">The sequence shown here is derived from an EMBL/GenBank/DDBJ whole genome shotgun (WGS) entry which is preliminary data.</text>
</comment>
<gene>
    <name evidence="1" type="ORF">VC34_17600</name>
</gene>
<dbReference type="PATRIC" id="fig|294.131.peg.2383"/>
<evidence type="ECO:0000313" key="2">
    <source>
        <dbReference type="Proteomes" id="UP000033500"/>
    </source>
</evidence>
<dbReference type="EMBL" id="LACD01000022">
    <property type="protein sequence ID" value="KJZ41606.1"/>
    <property type="molecule type" value="Genomic_DNA"/>
</dbReference>
<dbReference type="AlphaFoldDB" id="A0A0F4TB01"/>
<proteinExistence type="predicted"/>
<protein>
    <submittedName>
        <fullName evidence="1">Uncharacterized protein</fullName>
    </submittedName>
</protein>
<sequence>MDRKSVEKDIEAQKSINLDLISAILAVWDAAAIQLKLNIKISTLLSKIEVNPEVRNSLIEDIEESKKGISNALDEIKKAHKEVIQNCSGEADDKH</sequence>
<reference evidence="1 2" key="1">
    <citation type="submission" date="2015-03" db="EMBL/GenBank/DDBJ databases">
        <title>Comparative genomics of Pseudomonas insights into diversity of traits involved in vanlence and defense.</title>
        <authorList>
            <person name="Qin Y."/>
        </authorList>
    </citation>
    <scope>NUCLEOTIDE SEQUENCE [LARGE SCALE GENOMIC DNA]</scope>
    <source>
        <strain evidence="1 2">C3</strain>
    </source>
</reference>
<accession>A0A0F4TB01</accession>
<name>A0A0F4TB01_PSEFL</name>
<organism evidence="1 2">
    <name type="scientific">Pseudomonas fluorescens</name>
    <dbReference type="NCBI Taxonomy" id="294"/>
    <lineage>
        <taxon>Bacteria</taxon>
        <taxon>Pseudomonadati</taxon>
        <taxon>Pseudomonadota</taxon>
        <taxon>Gammaproteobacteria</taxon>
        <taxon>Pseudomonadales</taxon>
        <taxon>Pseudomonadaceae</taxon>
        <taxon>Pseudomonas</taxon>
    </lineage>
</organism>
<evidence type="ECO:0000313" key="1">
    <source>
        <dbReference type="EMBL" id="KJZ41606.1"/>
    </source>
</evidence>
<dbReference type="Proteomes" id="UP000033500">
    <property type="component" value="Unassembled WGS sequence"/>
</dbReference>